<evidence type="ECO:0000256" key="7">
    <source>
        <dbReference type="PIRSR" id="PIRSR602081-2"/>
    </source>
</evidence>
<keyword evidence="11" id="KW-1185">Reference proteome</keyword>
<feature type="site" description="Electron transfer via tryptophanyl radical" evidence="7">
    <location>
        <position position="419"/>
    </location>
</feature>
<comment type="caution">
    <text evidence="10">The sequence shown here is derived from an EMBL/GenBank/DDBJ whole genome shotgun (WGS) entry which is preliminary data.</text>
</comment>
<evidence type="ECO:0000256" key="8">
    <source>
        <dbReference type="SAM" id="MobiDB-lite"/>
    </source>
</evidence>
<dbReference type="GO" id="GO:0006139">
    <property type="term" value="P:nucleobase-containing compound metabolic process"/>
    <property type="evidence" value="ECO:0007669"/>
    <property type="project" value="UniProtKB-ARBA"/>
</dbReference>
<evidence type="ECO:0000313" key="11">
    <source>
        <dbReference type="Proteomes" id="UP001212997"/>
    </source>
</evidence>
<gene>
    <name evidence="10" type="ORF">NLI96_g1940</name>
</gene>
<dbReference type="Gene3D" id="3.40.50.620">
    <property type="entry name" value="HUPs"/>
    <property type="match status" value="1"/>
</dbReference>
<comment type="cofactor">
    <cofactor evidence="1">
        <name>(6R)-5,10-methylene-5,6,7,8-tetrahydrofolate</name>
        <dbReference type="ChEBI" id="CHEBI:15636"/>
    </cofactor>
</comment>
<dbReference type="Pfam" id="PF03441">
    <property type="entry name" value="FAD_binding_7"/>
    <property type="match status" value="1"/>
</dbReference>
<organism evidence="10 11">
    <name type="scientific">Meripilus lineatus</name>
    <dbReference type="NCBI Taxonomy" id="2056292"/>
    <lineage>
        <taxon>Eukaryota</taxon>
        <taxon>Fungi</taxon>
        <taxon>Dikarya</taxon>
        <taxon>Basidiomycota</taxon>
        <taxon>Agaricomycotina</taxon>
        <taxon>Agaricomycetes</taxon>
        <taxon>Polyporales</taxon>
        <taxon>Meripilaceae</taxon>
        <taxon>Meripilus</taxon>
    </lineage>
</organism>
<feature type="binding site" evidence="6">
    <location>
        <begin position="387"/>
        <end position="394"/>
    </location>
    <ligand>
        <name>FAD</name>
        <dbReference type="ChEBI" id="CHEBI:57692"/>
    </ligand>
</feature>
<feature type="binding site" evidence="6">
    <location>
        <position position="330"/>
    </location>
    <ligand>
        <name>FAD</name>
        <dbReference type="ChEBI" id="CHEBI:57692"/>
    </ligand>
</feature>
<dbReference type="SUPFAM" id="SSF48173">
    <property type="entry name" value="Cryptochrome/photolyase FAD-binding domain"/>
    <property type="match status" value="1"/>
</dbReference>
<dbReference type="InterPro" id="IPR006050">
    <property type="entry name" value="DNA_photolyase_N"/>
</dbReference>
<dbReference type="Gene3D" id="1.25.40.80">
    <property type="match status" value="1"/>
</dbReference>
<comment type="cofactor">
    <cofactor evidence="6">
        <name>FAD</name>
        <dbReference type="ChEBI" id="CHEBI:57692"/>
    </cofactor>
    <text evidence="6">Binds 1 FAD per subunit.</text>
</comment>
<dbReference type="PANTHER" id="PTHR11455">
    <property type="entry name" value="CRYPTOCHROME"/>
    <property type="match status" value="1"/>
</dbReference>
<dbReference type="Proteomes" id="UP001212997">
    <property type="component" value="Unassembled WGS sequence"/>
</dbReference>
<feature type="region of interest" description="Disordered" evidence="8">
    <location>
        <begin position="305"/>
        <end position="338"/>
    </location>
</feature>
<feature type="domain" description="Photolyase/cryptochrome alpha/beta" evidence="9">
    <location>
        <begin position="59"/>
        <end position="197"/>
    </location>
</feature>
<dbReference type="EMBL" id="JANAWD010000040">
    <property type="protein sequence ID" value="KAJ3489717.1"/>
    <property type="molecule type" value="Genomic_DNA"/>
</dbReference>
<feature type="binding site" evidence="6">
    <location>
        <begin position="342"/>
        <end position="346"/>
    </location>
    <ligand>
        <name>FAD</name>
        <dbReference type="ChEBI" id="CHEBI:57692"/>
    </ligand>
</feature>
<evidence type="ECO:0000256" key="6">
    <source>
        <dbReference type="PIRSR" id="PIRSR602081-1"/>
    </source>
</evidence>
<evidence type="ECO:0000256" key="1">
    <source>
        <dbReference type="ARBA" id="ARBA00001932"/>
    </source>
</evidence>
<dbReference type="GO" id="GO:0006950">
    <property type="term" value="P:response to stress"/>
    <property type="evidence" value="ECO:0007669"/>
    <property type="project" value="UniProtKB-ARBA"/>
</dbReference>
<dbReference type="GO" id="GO:0005634">
    <property type="term" value="C:nucleus"/>
    <property type="evidence" value="ECO:0007669"/>
    <property type="project" value="TreeGrafter"/>
</dbReference>
<dbReference type="SUPFAM" id="SSF52425">
    <property type="entry name" value="Cryptochrome/photolyase, N-terminal domain"/>
    <property type="match status" value="1"/>
</dbReference>
<sequence>MSAVKAENVALKKARTDVKFLPNKIATAENAAQADRNPPLHKLEEELRKTVKSPEQGDAVVYWMRMEDLRVNDNRALSRASELAVKNKIPLLALFVLSPQDYIAHDRSPRRIDFTLRNLRVIQKSLAELHIPLHVVSHSPRTTLPSKVLSILAEWNANHLFANIEYEVDELRRDVKICELARKEGKVQCTFVHDKCVITPGLVKTKEGRAYTVYSPFLRAWIPHLVDKPDPLACAPSPQPNAKSIHDHHVFGKLFESTVPEYVEGFKLESDDAQQMEICWKAGEDVASEMLNRFLHTKARSSQFGASDPLEDGAKMVEKNPGKESRIGKYKDARDRVDADTTSRLSPYLAAGIISARQCIRATVELPSSKNKVDVSRDTGVGRWVQEVAWRDFYTHVLANFPRVSMGRPFQEKFADVEWETNEEHLQAWKDGKTGVPIVDASMRQAKTMGWMHNRGRMIAAMYLTKDLMIDWRLGEKHFMEVLIDGDLASNNGGWQWSASTGVDPAPYFRIFNPYTQSQKVDPTGEYIRHFVPELEKLRGDELHHPSPKLAEKLGYPVPFVRHDEARERAIRRYKTPGSK</sequence>
<dbReference type="GO" id="GO:0071949">
    <property type="term" value="F:FAD binding"/>
    <property type="evidence" value="ECO:0007669"/>
    <property type="project" value="TreeGrafter"/>
</dbReference>
<comment type="similarity">
    <text evidence="2">Belongs to the DNA photolyase class-1 family.</text>
</comment>
<dbReference type="InterPro" id="IPR005101">
    <property type="entry name" value="Cryptochr/Photolyase_FAD-bd"/>
</dbReference>
<dbReference type="GO" id="GO:0003677">
    <property type="term" value="F:DNA binding"/>
    <property type="evidence" value="ECO:0007669"/>
    <property type="project" value="TreeGrafter"/>
</dbReference>
<feature type="site" description="Electron transfer via tryptophanyl radical" evidence="7">
    <location>
        <position position="472"/>
    </location>
</feature>
<keyword evidence="5" id="KW-0157">Chromophore</keyword>
<dbReference type="GO" id="GO:0032922">
    <property type="term" value="P:circadian regulation of gene expression"/>
    <property type="evidence" value="ECO:0007669"/>
    <property type="project" value="TreeGrafter"/>
</dbReference>
<dbReference type="Pfam" id="PF00875">
    <property type="entry name" value="DNA_photolyase"/>
    <property type="match status" value="1"/>
</dbReference>
<evidence type="ECO:0000256" key="4">
    <source>
        <dbReference type="ARBA" id="ARBA00022827"/>
    </source>
</evidence>
<protein>
    <recommendedName>
        <fullName evidence="9">Photolyase/cryptochrome alpha/beta domain-containing protein</fullName>
    </recommendedName>
</protein>
<dbReference type="InterPro" id="IPR002081">
    <property type="entry name" value="Cryptochrome/DNA_photolyase_1"/>
</dbReference>
<evidence type="ECO:0000256" key="5">
    <source>
        <dbReference type="ARBA" id="ARBA00022991"/>
    </source>
</evidence>
<dbReference type="FunFam" id="1.10.579.10:FF:000003">
    <property type="entry name" value="Deoxyribodipyrimidine photo-lyase"/>
    <property type="match status" value="1"/>
</dbReference>
<name>A0AAD5YH17_9APHY</name>
<dbReference type="GO" id="GO:0043153">
    <property type="term" value="P:entrainment of circadian clock by photoperiod"/>
    <property type="evidence" value="ECO:0007669"/>
    <property type="project" value="TreeGrafter"/>
</dbReference>
<keyword evidence="4 6" id="KW-0274">FAD</keyword>
<keyword evidence="3 6" id="KW-0285">Flavoprotein</keyword>
<dbReference type="GO" id="GO:0005737">
    <property type="term" value="C:cytoplasm"/>
    <property type="evidence" value="ECO:0007669"/>
    <property type="project" value="TreeGrafter"/>
</dbReference>
<dbReference type="Gene3D" id="1.10.579.10">
    <property type="entry name" value="DNA Cyclobutane Dipyrimidine Photolyase, subunit A, domain 3"/>
    <property type="match status" value="1"/>
</dbReference>
<evidence type="ECO:0000259" key="9">
    <source>
        <dbReference type="PROSITE" id="PS51645"/>
    </source>
</evidence>
<dbReference type="InterPro" id="IPR036155">
    <property type="entry name" value="Crypto/Photolyase_N_sf"/>
</dbReference>
<feature type="site" description="Electron transfer via tryptophanyl radical" evidence="7">
    <location>
        <position position="495"/>
    </location>
</feature>
<evidence type="ECO:0000256" key="2">
    <source>
        <dbReference type="ARBA" id="ARBA00005862"/>
    </source>
</evidence>
<dbReference type="InterPro" id="IPR014729">
    <property type="entry name" value="Rossmann-like_a/b/a_fold"/>
</dbReference>
<proteinExistence type="inferred from homology"/>
<dbReference type="PROSITE" id="PS51645">
    <property type="entry name" value="PHR_CRY_ALPHA_BETA"/>
    <property type="match status" value="1"/>
</dbReference>
<evidence type="ECO:0000256" key="3">
    <source>
        <dbReference type="ARBA" id="ARBA00022630"/>
    </source>
</evidence>
<evidence type="ECO:0000313" key="10">
    <source>
        <dbReference type="EMBL" id="KAJ3489717.1"/>
    </source>
</evidence>
<dbReference type="PANTHER" id="PTHR11455:SF18">
    <property type="entry name" value="SI:CH1073-390K14.1"/>
    <property type="match status" value="1"/>
</dbReference>
<feature type="binding site" evidence="6">
    <location>
        <position position="384"/>
    </location>
    <ligand>
        <name>FAD</name>
        <dbReference type="ChEBI" id="CHEBI:57692"/>
    </ligand>
</feature>
<feature type="compositionally biased region" description="Basic and acidic residues" evidence="8">
    <location>
        <begin position="312"/>
        <end position="338"/>
    </location>
</feature>
<dbReference type="GO" id="GO:0003904">
    <property type="term" value="F:deoxyribodipyrimidine photo-lyase activity"/>
    <property type="evidence" value="ECO:0007669"/>
    <property type="project" value="TreeGrafter"/>
</dbReference>
<accession>A0AAD5YH17</accession>
<dbReference type="AlphaFoldDB" id="A0AAD5YH17"/>
<reference evidence="10" key="1">
    <citation type="submission" date="2022-07" db="EMBL/GenBank/DDBJ databases">
        <title>Genome Sequence of Physisporinus lineatus.</title>
        <authorList>
            <person name="Buettner E."/>
        </authorList>
    </citation>
    <scope>NUCLEOTIDE SEQUENCE</scope>
    <source>
        <strain evidence="10">VT162</strain>
    </source>
</reference>
<dbReference type="InterPro" id="IPR036134">
    <property type="entry name" value="Crypto/Photolyase_FAD-like_sf"/>
</dbReference>
<feature type="binding site" evidence="6">
    <location>
        <begin position="485"/>
        <end position="487"/>
    </location>
    <ligand>
        <name>FAD</name>
        <dbReference type="ChEBI" id="CHEBI:57692"/>
    </ligand>
</feature>